<keyword evidence="1" id="KW-0175">Coiled coil</keyword>
<reference evidence="3" key="2">
    <citation type="journal article" date="2023" name="IMA Fungus">
        <title>Comparative genomic study of the Penicillium genus elucidates a diverse pangenome and 15 lateral gene transfer events.</title>
        <authorList>
            <person name="Petersen C."/>
            <person name="Sorensen T."/>
            <person name="Nielsen M.R."/>
            <person name="Sondergaard T.E."/>
            <person name="Sorensen J.L."/>
            <person name="Fitzpatrick D.A."/>
            <person name="Frisvad J.C."/>
            <person name="Nielsen K.L."/>
        </authorList>
    </citation>
    <scope>NUCLEOTIDE SEQUENCE</scope>
    <source>
        <strain evidence="3">IBT 30761</strain>
    </source>
</reference>
<evidence type="ECO:0000313" key="3">
    <source>
        <dbReference type="EMBL" id="KAJ5112317.1"/>
    </source>
</evidence>
<feature type="compositionally biased region" description="Polar residues" evidence="2">
    <location>
        <begin position="574"/>
        <end position="583"/>
    </location>
</feature>
<comment type="caution">
    <text evidence="3">The sequence shown here is derived from an EMBL/GenBank/DDBJ whole genome shotgun (WGS) entry which is preliminary data.</text>
</comment>
<name>A0A9W9G5D1_9EURO</name>
<sequence length="849" mass="93089">MGRQAYLTRLALGRSPYEPPETATVDPSNPVRRVSHIHADNYMQQYDARGHPVNPESKALGRDLRRAKNDILSTMGIVVSGEDRNASSANEEERINQITAENDFGLVITTLDQLFVFFGTWWTSSLTGRILTFRHYTHAALLDVIRSERGSTGILGFYFAGIPAWAVSSGLAIARDNPLKRVWFAIKDYAVSLSGNGGLSLAIRAFSLLGYSVARSSILVLSVEAYMYSVLQSLSIVPASSIPGIRLLIPFGENSLIQMPPLPTHLSAPAIGGFLMRLLASPGVLTFLYAFYLRPEMEERIYRLARRQLPKPVIADELSIRVAFEENLVEWVVPSLGRRAEEESRRAKLTFFEDIQCELAAFRDWVLSSFGLLSRDTSNQQITGASNQERIETLRHSIESLQHELDEVQFRNDLAQDRPLTPFSEPVPPNRTTVRRNTTEYGRPGFLARAGRVRIDDEGTVYSMPPQVLTNENRMSQSPGEMSNDFFSEMATLGRTSAPSQSTVSVTLSQQSNAHQFEDVMQDRQNSRSNTLFSRPSSPETSPPTSPRVRASLIHQSSDIITMQLELLGNRNRAAQNQPSVSSPHLPRFGYNGNGTTSTAVDRRSIADFLEALILSQAQHQATQSHVRDEQDGPSTANEADHTTGQSAPLESHPQGSVADSSAPNRDLATPITDENMGPAVPNILPDGVEEPNDEGVGGPHGTAAALQDPSSEVFDHPDEPIARVQVPSTYPSSNAHRVTLLSAHPVDSLASHLAAILSTIILSPLEALCHRSLAHSYLAIHSSSTAELSDLHPVGLWFGGSSWNDIAAYTGRVILMRGMQAALRAGVWGFLVGSTMRIGRKFCGWGTL</sequence>
<feature type="compositionally biased region" description="Polar residues" evidence="2">
    <location>
        <begin position="633"/>
        <end position="664"/>
    </location>
</feature>
<dbReference type="GeneID" id="81351845"/>
<dbReference type="OrthoDB" id="5383784at2759"/>
<reference evidence="3" key="1">
    <citation type="submission" date="2022-11" db="EMBL/GenBank/DDBJ databases">
        <authorList>
            <person name="Petersen C."/>
        </authorList>
    </citation>
    <scope>NUCLEOTIDE SEQUENCE</scope>
    <source>
        <strain evidence="3">IBT 30761</strain>
    </source>
</reference>
<evidence type="ECO:0000313" key="4">
    <source>
        <dbReference type="Proteomes" id="UP001149074"/>
    </source>
</evidence>
<dbReference type="AlphaFoldDB" id="A0A9W9G5D1"/>
<proteinExistence type="predicted"/>
<dbReference type="RefSeq" id="XP_056480090.1">
    <property type="nucleotide sequence ID" value="XM_056612866.1"/>
</dbReference>
<gene>
    <name evidence="3" type="ORF">N7532_000362</name>
</gene>
<organism evidence="3 4">
    <name type="scientific">Penicillium argentinense</name>
    <dbReference type="NCBI Taxonomy" id="1131581"/>
    <lineage>
        <taxon>Eukaryota</taxon>
        <taxon>Fungi</taxon>
        <taxon>Dikarya</taxon>
        <taxon>Ascomycota</taxon>
        <taxon>Pezizomycotina</taxon>
        <taxon>Eurotiomycetes</taxon>
        <taxon>Eurotiomycetidae</taxon>
        <taxon>Eurotiales</taxon>
        <taxon>Aspergillaceae</taxon>
        <taxon>Penicillium</taxon>
    </lineage>
</organism>
<evidence type="ECO:0000256" key="2">
    <source>
        <dbReference type="SAM" id="MobiDB-lite"/>
    </source>
</evidence>
<accession>A0A9W9G5D1</accession>
<feature type="region of interest" description="Disordered" evidence="2">
    <location>
        <begin position="522"/>
        <end position="549"/>
    </location>
</feature>
<feature type="coiled-coil region" evidence="1">
    <location>
        <begin position="391"/>
        <end position="418"/>
    </location>
</feature>
<evidence type="ECO:0000256" key="1">
    <source>
        <dbReference type="SAM" id="Coils"/>
    </source>
</evidence>
<dbReference type="EMBL" id="JAPQKI010000001">
    <property type="protein sequence ID" value="KAJ5112317.1"/>
    <property type="molecule type" value="Genomic_DNA"/>
</dbReference>
<keyword evidence="4" id="KW-1185">Reference proteome</keyword>
<dbReference type="Proteomes" id="UP001149074">
    <property type="component" value="Unassembled WGS sequence"/>
</dbReference>
<feature type="region of interest" description="Disordered" evidence="2">
    <location>
        <begin position="418"/>
        <end position="437"/>
    </location>
</feature>
<protein>
    <submittedName>
        <fullName evidence="3">Uncharacterized protein</fullName>
    </submittedName>
</protein>
<feature type="region of interest" description="Disordered" evidence="2">
    <location>
        <begin position="621"/>
        <end position="707"/>
    </location>
</feature>
<feature type="region of interest" description="Disordered" evidence="2">
    <location>
        <begin position="574"/>
        <end position="595"/>
    </location>
</feature>